<sequence>MTVKEELINIIVSMPEESLTKIIDIIKEQQYLNEDIDMETNGKVIEELEELEK</sequence>
<reference evidence="1 2" key="1">
    <citation type="submission" date="2012-07" db="EMBL/GenBank/DDBJ databases">
        <title>Genome sequence of Brachyspira sp. 30446, isolated from a pig with mucohaemorrhagic colitis.</title>
        <authorList>
            <person name="Rubin J.E."/>
            <person name="Fernando C."/>
            <person name="Harding J.C.S."/>
            <person name="Hill J.E."/>
        </authorList>
    </citation>
    <scope>NUCLEOTIDE SEQUENCE [LARGE SCALE GENOMIC DNA]</scope>
    <source>
        <strain evidence="1 2">30446</strain>
    </source>
</reference>
<protein>
    <submittedName>
        <fullName evidence="1">Uncharacterized protein</fullName>
    </submittedName>
</protein>
<name>A0A2U4EWW2_9SPIR</name>
<dbReference type="STRING" id="1289135.A966_04341"/>
<dbReference type="EMBL" id="ALNZ01000018">
    <property type="protein sequence ID" value="EKV57588.1"/>
    <property type="molecule type" value="Genomic_DNA"/>
</dbReference>
<accession>A0A2U4EWW2</accession>
<organism evidence="1 2">
    <name type="scientific">Brachyspira hampsonii 30446</name>
    <dbReference type="NCBI Taxonomy" id="1289135"/>
    <lineage>
        <taxon>Bacteria</taxon>
        <taxon>Pseudomonadati</taxon>
        <taxon>Spirochaetota</taxon>
        <taxon>Spirochaetia</taxon>
        <taxon>Brachyspirales</taxon>
        <taxon>Brachyspiraceae</taxon>
        <taxon>Brachyspira</taxon>
    </lineage>
</organism>
<evidence type="ECO:0000313" key="2">
    <source>
        <dbReference type="Proteomes" id="UP000011663"/>
    </source>
</evidence>
<evidence type="ECO:0000313" key="1">
    <source>
        <dbReference type="EMBL" id="EKV57588.1"/>
    </source>
</evidence>
<dbReference type="RefSeq" id="WP_008722759.1">
    <property type="nucleotide sequence ID" value="NZ_JH994110.1"/>
</dbReference>
<dbReference type="Proteomes" id="UP000011663">
    <property type="component" value="Unassembled WGS sequence"/>
</dbReference>
<dbReference type="GeneID" id="66489185"/>
<gene>
    <name evidence="1" type="ORF">A966_04341</name>
</gene>
<proteinExistence type="predicted"/>
<comment type="caution">
    <text evidence="1">The sequence shown here is derived from an EMBL/GenBank/DDBJ whole genome shotgun (WGS) entry which is preliminary data.</text>
</comment>
<dbReference type="AlphaFoldDB" id="A0A2U4EWW2"/>